<protein>
    <submittedName>
        <fullName evidence="1">Uncharacterized protein</fullName>
    </submittedName>
</protein>
<gene>
    <name evidence="1" type="ORF">NN4_07890</name>
</gene>
<dbReference type="AlphaFoldDB" id="A0A511M6L9"/>
<organism evidence="1 2">
    <name type="scientific">Nocardia ninae NBRC 108245</name>
    <dbReference type="NCBI Taxonomy" id="1210091"/>
    <lineage>
        <taxon>Bacteria</taxon>
        <taxon>Bacillati</taxon>
        <taxon>Actinomycetota</taxon>
        <taxon>Actinomycetes</taxon>
        <taxon>Mycobacteriales</taxon>
        <taxon>Nocardiaceae</taxon>
        <taxon>Nocardia</taxon>
    </lineage>
</organism>
<dbReference type="EMBL" id="BJXA01000003">
    <property type="protein sequence ID" value="GEM36270.1"/>
    <property type="molecule type" value="Genomic_DNA"/>
</dbReference>
<dbReference type="Proteomes" id="UP000321424">
    <property type="component" value="Unassembled WGS sequence"/>
</dbReference>
<name>A0A511M6L9_9NOCA</name>
<evidence type="ECO:0000313" key="1">
    <source>
        <dbReference type="EMBL" id="GEM36270.1"/>
    </source>
</evidence>
<sequence>MPFPPAMAVALTYQVRPGSADACIGAVLTVSAQQSMLAAASCGGDSFIGAFRIDLDGAAHRRVIQPTPSPDRVVSAECRT</sequence>
<reference evidence="1 2" key="1">
    <citation type="submission" date="2019-07" db="EMBL/GenBank/DDBJ databases">
        <title>Whole genome shotgun sequence of Nocardia ninae NBRC 108245.</title>
        <authorList>
            <person name="Hosoyama A."/>
            <person name="Uohara A."/>
            <person name="Ohji S."/>
            <person name="Ichikawa N."/>
        </authorList>
    </citation>
    <scope>NUCLEOTIDE SEQUENCE [LARGE SCALE GENOMIC DNA]</scope>
    <source>
        <strain evidence="1 2">NBRC 108245</strain>
    </source>
</reference>
<evidence type="ECO:0000313" key="2">
    <source>
        <dbReference type="Proteomes" id="UP000321424"/>
    </source>
</evidence>
<keyword evidence="2" id="KW-1185">Reference proteome</keyword>
<comment type="caution">
    <text evidence="1">The sequence shown here is derived from an EMBL/GenBank/DDBJ whole genome shotgun (WGS) entry which is preliminary data.</text>
</comment>
<proteinExistence type="predicted"/>
<accession>A0A511M6L9</accession>